<sequence length="642" mass="71669">MQFHLNGYNPGDPRFSDPQDAVVPPPIKRPLPECVDVMIVGCGPAGLNLAAQLSQFGNIKTAIVDLKDDRLLVGQADGIACRTIEMFQAYGFAEQILQEAYQVHEVAFWKPDANKPDEIALSSKIQDVEDDLSEMPHVIINQARVHDQFLDVMLRSPGKVEPYYSRKLLNIEVDENATEYPVTLTFERALNYSVNIQTTEVVKAKYVVGCDGARSTVRKEIGHELVGDALNQAWGVMDILMVTDYPDIRVKSVIHSSNEGNMLIIPREGGYMVRLYIELDKLAENERIARDKITKDYLIAAAKRIMQPFTLDVKEVVWWSVYEIGQRLTTAFDDSAEGRPAHVFLAGDACHTHSPKAGQGLNTSVMDTWNLGWKMAHVLNGKADAELLKSYSAERQVIAKQLIDFDRELSKMFSTKPKSPTNPDGIDPADFQKYFEQFARFTAGTAIRYNPSKLVGTGEHQQLATGQTLGMRFHSAPVVRQADARPMQLGHCITARGKWYVFAFAGEQQPLSAECGVKALCEFLQHDPASPIRAHTPQNAPLDDVIDVRAVFQQHHRDVNVSALPDILMPLKGKFGLRDYEKVFCVDNRPESSGGGKNIYDMRGINKEQGCIVIVRPDQYVADVLPLNDYSSLTAFFKGVLK</sequence>
<feature type="domain" description="Phenol hydroxylase-like C-terminal dimerisation" evidence="10">
    <location>
        <begin position="447"/>
        <end position="641"/>
    </location>
</feature>
<proteinExistence type="inferred from homology"/>
<comment type="function">
    <text evidence="7">Serves to protect the cell against DNA damage by alkyl hydroperoxides. It can use either NADH or NADPH as electron donor for direct reduction of redox dyes or of alkyl hydroperoxides when combined with the AhpC protein.</text>
</comment>
<dbReference type="Pfam" id="PF07976">
    <property type="entry name" value="Phe_hydrox_dim"/>
    <property type="match status" value="1"/>
</dbReference>
<dbReference type="EMBL" id="JBBKTX010000004">
    <property type="protein sequence ID" value="MFK4751635.1"/>
    <property type="molecule type" value="Genomic_DNA"/>
</dbReference>
<dbReference type="Gene3D" id="3.50.50.60">
    <property type="entry name" value="FAD/NAD(P)-binding domain"/>
    <property type="match status" value="1"/>
</dbReference>
<keyword evidence="11" id="KW-0503">Monooxygenase</keyword>
<dbReference type="NCBIfam" id="NF006144">
    <property type="entry name" value="PRK08294.1"/>
    <property type="match status" value="1"/>
</dbReference>
<dbReference type="GO" id="GO:0004497">
    <property type="term" value="F:monooxygenase activity"/>
    <property type="evidence" value="ECO:0007669"/>
    <property type="project" value="UniProtKB-KW"/>
</dbReference>
<protein>
    <recommendedName>
        <fullName evidence="3">Alkyl hydroperoxide reductase subunit F</fullName>
    </recommendedName>
</protein>
<feature type="region of interest" description="Disordered" evidence="8">
    <location>
        <begin position="1"/>
        <end position="21"/>
    </location>
</feature>
<organism evidence="11 12">
    <name type="scientific">Oceanobacter antarcticus</name>
    <dbReference type="NCBI Taxonomy" id="3133425"/>
    <lineage>
        <taxon>Bacteria</taxon>
        <taxon>Pseudomonadati</taxon>
        <taxon>Pseudomonadota</taxon>
        <taxon>Gammaproteobacteria</taxon>
        <taxon>Oceanospirillales</taxon>
        <taxon>Oceanospirillaceae</taxon>
        <taxon>Oceanobacter</taxon>
    </lineage>
</organism>
<feature type="domain" description="FAD-binding" evidence="9">
    <location>
        <begin position="35"/>
        <end position="405"/>
    </location>
</feature>
<keyword evidence="12" id="KW-1185">Reference proteome</keyword>
<dbReference type="InterPro" id="IPR012941">
    <property type="entry name" value="Phe_hydrox_C_dim_dom"/>
</dbReference>
<gene>
    <name evidence="11" type="ORF">WG929_04340</name>
</gene>
<dbReference type="InterPro" id="IPR038220">
    <property type="entry name" value="PHOX_C_sf"/>
</dbReference>
<dbReference type="Proteomes" id="UP001620597">
    <property type="component" value="Unassembled WGS sequence"/>
</dbReference>
<dbReference type="InterPro" id="IPR036188">
    <property type="entry name" value="FAD/NAD-bd_sf"/>
</dbReference>
<dbReference type="InterPro" id="IPR050641">
    <property type="entry name" value="RIFMO-like"/>
</dbReference>
<keyword evidence="4" id="KW-0285">Flavoprotein</keyword>
<dbReference type="Gene3D" id="3.30.9.10">
    <property type="entry name" value="D-Amino Acid Oxidase, subunit A, domain 2"/>
    <property type="match status" value="1"/>
</dbReference>
<keyword evidence="6" id="KW-0560">Oxidoreductase</keyword>
<dbReference type="Pfam" id="PF01494">
    <property type="entry name" value="FAD_binding_3"/>
    <property type="match status" value="1"/>
</dbReference>
<evidence type="ECO:0000313" key="11">
    <source>
        <dbReference type="EMBL" id="MFK4751635.1"/>
    </source>
</evidence>
<reference evidence="11 12" key="1">
    <citation type="submission" date="2024-03" db="EMBL/GenBank/DDBJ databases">
        <title>High-quality draft genome sequence of Oceanobacter sp. wDCs-4.</title>
        <authorList>
            <person name="Dong C."/>
        </authorList>
    </citation>
    <scope>NUCLEOTIDE SEQUENCE [LARGE SCALE GENOMIC DNA]</scope>
    <source>
        <strain evidence="12">wDCs-4</strain>
    </source>
</reference>
<evidence type="ECO:0000259" key="10">
    <source>
        <dbReference type="Pfam" id="PF07976"/>
    </source>
</evidence>
<dbReference type="PRINTS" id="PR00420">
    <property type="entry name" value="RNGMNOXGNASE"/>
</dbReference>
<evidence type="ECO:0000256" key="8">
    <source>
        <dbReference type="SAM" id="MobiDB-lite"/>
    </source>
</evidence>
<dbReference type="InterPro" id="IPR036249">
    <property type="entry name" value="Thioredoxin-like_sf"/>
</dbReference>
<name>A0ABW8NFD7_9GAMM</name>
<comment type="caution">
    <text evidence="11">The sequence shown here is derived from an EMBL/GenBank/DDBJ whole genome shotgun (WGS) entry which is preliminary data.</text>
</comment>
<evidence type="ECO:0000259" key="9">
    <source>
        <dbReference type="Pfam" id="PF01494"/>
    </source>
</evidence>
<dbReference type="SUPFAM" id="SSF54373">
    <property type="entry name" value="FAD-linked reductases, C-terminal domain"/>
    <property type="match status" value="1"/>
</dbReference>
<evidence type="ECO:0000256" key="2">
    <source>
        <dbReference type="ARBA" id="ARBA00007801"/>
    </source>
</evidence>
<keyword evidence="5" id="KW-0274">FAD</keyword>
<evidence type="ECO:0000313" key="12">
    <source>
        <dbReference type="Proteomes" id="UP001620597"/>
    </source>
</evidence>
<evidence type="ECO:0000256" key="4">
    <source>
        <dbReference type="ARBA" id="ARBA00022630"/>
    </source>
</evidence>
<dbReference type="CDD" id="cd02979">
    <property type="entry name" value="PHOX_C"/>
    <property type="match status" value="1"/>
</dbReference>
<accession>A0ABW8NFD7</accession>
<dbReference type="InterPro" id="IPR002938">
    <property type="entry name" value="FAD-bd"/>
</dbReference>
<evidence type="ECO:0000256" key="1">
    <source>
        <dbReference type="ARBA" id="ARBA00001974"/>
    </source>
</evidence>
<comment type="cofactor">
    <cofactor evidence="1">
        <name>FAD</name>
        <dbReference type="ChEBI" id="CHEBI:57692"/>
    </cofactor>
</comment>
<dbReference type="PANTHER" id="PTHR43004">
    <property type="entry name" value="TRK SYSTEM POTASSIUM UPTAKE PROTEIN"/>
    <property type="match status" value="1"/>
</dbReference>
<evidence type="ECO:0000256" key="3">
    <source>
        <dbReference type="ARBA" id="ARBA00020059"/>
    </source>
</evidence>
<comment type="similarity">
    <text evidence="2">Belongs to the PheA/TfdB FAD monooxygenase family.</text>
</comment>
<evidence type="ECO:0000256" key="7">
    <source>
        <dbReference type="ARBA" id="ARBA00024806"/>
    </source>
</evidence>
<evidence type="ECO:0000256" key="5">
    <source>
        <dbReference type="ARBA" id="ARBA00022827"/>
    </source>
</evidence>
<dbReference type="SUPFAM" id="SSF51905">
    <property type="entry name" value="FAD/NAD(P)-binding domain"/>
    <property type="match status" value="1"/>
</dbReference>
<evidence type="ECO:0000256" key="6">
    <source>
        <dbReference type="ARBA" id="ARBA00023002"/>
    </source>
</evidence>
<dbReference type="Gene3D" id="3.40.30.20">
    <property type="match status" value="1"/>
</dbReference>
<dbReference type="SUPFAM" id="SSF52833">
    <property type="entry name" value="Thioredoxin-like"/>
    <property type="match status" value="1"/>
</dbReference>
<dbReference type="RefSeq" id="WP_369856582.1">
    <property type="nucleotide sequence ID" value="NZ_JBBKTX010000004.1"/>
</dbReference>
<dbReference type="PANTHER" id="PTHR43004:SF19">
    <property type="entry name" value="BINDING MONOOXYGENASE, PUTATIVE (JCVI)-RELATED"/>
    <property type="match status" value="1"/>
</dbReference>